<name>S3E538_GLAL2</name>
<evidence type="ECO:0000313" key="5">
    <source>
        <dbReference type="Proteomes" id="UP000016922"/>
    </source>
</evidence>
<dbReference type="Pfam" id="PF08240">
    <property type="entry name" value="ADH_N"/>
    <property type="match status" value="1"/>
</dbReference>
<protein>
    <submittedName>
        <fullName evidence="4">GroES-like protein</fullName>
    </submittedName>
</protein>
<dbReference type="InterPro" id="IPR013154">
    <property type="entry name" value="ADH-like_N"/>
</dbReference>
<dbReference type="SMART" id="SM00829">
    <property type="entry name" value="PKS_ER"/>
    <property type="match status" value="1"/>
</dbReference>
<dbReference type="eggNOG" id="KOG1198">
    <property type="taxonomic scope" value="Eukaryota"/>
</dbReference>
<evidence type="ECO:0000259" key="3">
    <source>
        <dbReference type="SMART" id="SM00829"/>
    </source>
</evidence>
<evidence type="ECO:0000313" key="4">
    <source>
        <dbReference type="EMBL" id="EPE33528.1"/>
    </source>
</evidence>
<dbReference type="Pfam" id="PF00107">
    <property type="entry name" value="ADH_zinc_N"/>
    <property type="match status" value="1"/>
</dbReference>
<reference evidence="4 5" key="1">
    <citation type="journal article" date="2013" name="BMC Genomics">
        <title>Genomics-driven discovery of the pneumocandin biosynthetic gene cluster in the fungus Glarea lozoyensis.</title>
        <authorList>
            <person name="Chen L."/>
            <person name="Yue Q."/>
            <person name="Zhang X."/>
            <person name="Xiang M."/>
            <person name="Wang C."/>
            <person name="Li S."/>
            <person name="Che Y."/>
            <person name="Ortiz-Lopez F.J."/>
            <person name="Bills G.F."/>
            <person name="Liu X."/>
            <person name="An Z."/>
        </authorList>
    </citation>
    <scope>NUCLEOTIDE SEQUENCE [LARGE SCALE GENOMIC DNA]</scope>
    <source>
        <strain evidence="5">ATCC 20868 / MF5171</strain>
    </source>
</reference>
<sequence>MKGISLDKPGGEYSLIETIEKPVPGKKQVLVKSLVTGLNPVEGFQYQGLLVDSWPIVVGCDASGTVVEVGDEVTKFKKGDGAFSCSRLGAPGRGTFQEYLLLDEALAFKRPANVIPEEAATIGVGLLTASLAFFSGLKIPFEPREVNSSVEWVLILGAAGAVGQFAIQLAKLCGYKVLAFCSPQNNELIKKLGADSVLSHKDPPEEQLKGVESITKSNFSRIFDASAMAGEFSMQALAELGEKNKPKYFATTNDWAPVTPREGIDVYIVELGEIGKSGNTNTESVNGDIESFIPKLETLIASGAIKPMGYEQVGDVGVEEVLKGLDAFKTRKSDGKKLIVKLATE</sequence>
<dbReference type="Proteomes" id="UP000016922">
    <property type="component" value="Unassembled WGS sequence"/>
</dbReference>
<dbReference type="InterPro" id="IPR011032">
    <property type="entry name" value="GroES-like_sf"/>
</dbReference>
<dbReference type="SUPFAM" id="SSF51735">
    <property type="entry name" value="NAD(P)-binding Rossmann-fold domains"/>
    <property type="match status" value="1"/>
</dbReference>
<dbReference type="OrthoDB" id="9992527at2759"/>
<dbReference type="GO" id="GO:0016651">
    <property type="term" value="F:oxidoreductase activity, acting on NAD(P)H"/>
    <property type="evidence" value="ECO:0007669"/>
    <property type="project" value="InterPro"/>
</dbReference>
<dbReference type="Gene3D" id="3.40.50.720">
    <property type="entry name" value="NAD(P)-binding Rossmann-like Domain"/>
    <property type="match status" value="1"/>
</dbReference>
<feature type="domain" description="Enoyl reductase (ER)" evidence="3">
    <location>
        <begin position="14"/>
        <end position="339"/>
    </location>
</feature>
<dbReference type="InterPro" id="IPR036291">
    <property type="entry name" value="NAD(P)-bd_dom_sf"/>
</dbReference>
<comment type="similarity">
    <text evidence="1">Belongs to the zinc-containing alcohol dehydrogenase family.</text>
</comment>
<dbReference type="HOGENOM" id="CLU_026673_16_5_1"/>
<dbReference type="PANTHER" id="PTHR45348">
    <property type="entry name" value="HYPOTHETICAL OXIDOREDUCTASE (EUROFUNG)"/>
    <property type="match status" value="1"/>
</dbReference>
<dbReference type="AlphaFoldDB" id="S3E538"/>
<dbReference type="Gene3D" id="3.90.180.10">
    <property type="entry name" value="Medium-chain alcohol dehydrogenases, catalytic domain"/>
    <property type="match status" value="1"/>
</dbReference>
<dbReference type="CDD" id="cd08249">
    <property type="entry name" value="enoyl_reductase_like"/>
    <property type="match status" value="1"/>
</dbReference>
<dbReference type="InterPro" id="IPR020843">
    <property type="entry name" value="ER"/>
</dbReference>
<accession>S3E538</accession>
<organism evidence="4 5">
    <name type="scientific">Glarea lozoyensis (strain ATCC 20868 / MF5171)</name>
    <dbReference type="NCBI Taxonomy" id="1116229"/>
    <lineage>
        <taxon>Eukaryota</taxon>
        <taxon>Fungi</taxon>
        <taxon>Dikarya</taxon>
        <taxon>Ascomycota</taxon>
        <taxon>Pezizomycotina</taxon>
        <taxon>Leotiomycetes</taxon>
        <taxon>Helotiales</taxon>
        <taxon>Helotiaceae</taxon>
        <taxon>Glarea</taxon>
    </lineage>
</organism>
<dbReference type="KEGG" id="glz:GLAREA_06541"/>
<gene>
    <name evidence="4" type="ORF">GLAREA_06541</name>
</gene>
<dbReference type="InterPro" id="IPR013149">
    <property type="entry name" value="ADH-like_C"/>
</dbReference>
<keyword evidence="5" id="KW-1185">Reference proteome</keyword>
<dbReference type="GeneID" id="19465594"/>
<dbReference type="SUPFAM" id="SSF50129">
    <property type="entry name" value="GroES-like"/>
    <property type="match status" value="1"/>
</dbReference>
<dbReference type="OMA" id="YNSGQEY"/>
<dbReference type="RefSeq" id="XP_008080145.1">
    <property type="nucleotide sequence ID" value="XM_008081954.1"/>
</dbReference>
<proteinExistence type="inferred from homology"/>
<dbReference type="EMBL" id="KE145358">
    <property type="protein sequence ID" value="EPE33528.1"/>
    <property type="molecule type" value="Genomic_DNA"/>
</dbReference>
<dbReference type="PANTHER" id="PTHR45348:SF2">
    <property type="entry name" value="ZINC-TYPE ALCOHOL DEHYDROGENASE-LIKE PROTEIN C2E1P3.01"/>
    <property type="match status" value="1"/>
</dbReference>
<dbReference type="InterPro" id="IPR047122">
    <property type="entry name" value="Trans-enoyl_RdTase-like"/>
</dbReference>
<evidence type="ECO:0000256" key="2">
    <source>
        <dbReference type="ARBA" id="ARBA00023002"/>
    </source>
</evidence>
<keyword evidence="2" id="KW-0560">Oxidoreductase</keyword>
<evidence type="ECO:0000256" key="1">
    <source>
        <dbReference type="ARBA" id="ARBA00008072"/>
    </source>
</evidence>